<comment type="similarity">
    <text evidence="2 5">Belongs to the UTP11 family.</text>
</comment>
<dbReference type="EMBL" id="JAOPGA020001538">
    <property type="protein sequence ID" value="KAL0489265.1"/>
    <property type="molecule type" value="Genomic_DNA"/>
</dbReference>
<accession>A0AAW2ZIG4</accession>
<evidence type="ECO:0000256" key="6">
    <source>
        <dbReference type="SAM" id="MobiDB-lite"/>
    </source>
</evidence>
<dbReference type="GO" id="GO:0032040">
    <property type="term" value="C:small-subunit processome"/>
    <property type="evidence" value="ECO:0007669"/>
    <property type="project" value="UniProtKB-UniRule"/>
</dbReference>
<keyword evidence="8" id="KW-1185">Reference proteome</keyword>
<dbReference type="Pfam" id="PF03998">
    <property type="entry name" value="Utp11"/>
    <property type="match status" value="1"/>
</dbReference>
<protein>
    <recommendedName>
        <fullName evidence="5">U3 small nucleolar RNA-associated protein 11</fullName>
        <shortName evidence="5">U3 snoRNA-associated protein 11</shortName>
    </recommendedName>
</protein>
<keyword evidence="4 5" id="KW-0539">Nucleus</keyword>
<evidence type="ECO:0000256" key="3">
    <source>
        <dbReference type="ARBA" id="ARBA00022552"/>
    </source>
</evidence>
<dbReference type="Proteomes" id="UP001431209">
    <property type="component" value="Unassembled WGS sequence"/>
</dbReference>
<keyword evidence="3 5" id="KW-0698">rRNA processing</keyword>
<sequence length="287" mass="33459">MTKFSSLNKSVPRKEKLERVQPSWHRGAGILEKKRDYVVRSRKQHQRDAKLQYLRSLATNKNPDEYYRDMKFAHKTEKGTTIIEKLPDFADEEVVTKRKQREHTKKIAAPNLNLLRYKHSIVLNKIEKMKKNLHFLDLNNIEEEKAQAKKGPIKAKHKVFVQEKEDLDEFDPTKYFDTDIALADNRFNRPKHSTLLAAPLKSYASNATSNPVALDGAALKQYEALEKLIQKEKVIKTAIDEIQMALNVAVQPERIEKYITEEEHENKNLSGKLKNVVAIKYKNERRK</sequence>
<comment type="subcellular location">
    <subcellularLocation>
        <location evidence="1 5">Nucleus</location>
        <location evidence="1 5">Nucleolus</location>
    </subcellularLocation>
</comment>
<evidence type="ECO:0000256" key="2">
    <source>
        <dbReference type="ARBA" id="ARBA00008105"/>
    </source>
</evidence>
<dbReference type="AlphaFoldDB" id="A0AAW2ZIG4"/>
<evidence type="ECO:0000313" key="8">
    <source>
        <dbReference type="Proteomes" id="UP001431209"/>
    </source>
</evidence>
<dbReference type="PANTHER" id="PTHR12838">
    <property type="entry name" value="U3 SMALL NUCLEOLAR RNA-ASSOCIATED PROTEIN 11"/>
    <property type="match status" value="1"/>
</dbReference>
<evidence type="ECO:0000313" key="7">
    <source>
        <dbReference type="EMBL" id="KAL0489265.1"/>
    </source>
</evidence>
<feature type="region of interest" description="Disordered" evidence="6">
    <location>
        <begin position="1"/>
        <end position="20"/>
    </location>
</feature>
<reference evidence="7 8" key="1">
    <citation type="submission" date="2024-03" db="EMBL/GenBank/DDBJ databases">
        <title>The Acrasis kona genome and developmental transcriptomes reveal deep origins of eukaryotic multicellular pathways.</title>
        <authorList>
            <person name="Sheikh S."/>
            <person name="Fu C.-J."/>
            <person name="Brown M.W."/>
            <person name="Baldauf S.L."/>
        </authorList>
    </citation>
    <scope>NUCLEOTIDE SEQUENCE [LARGE SCALE GENOMIC DNA]</scope>
    <source>
        <strain evidence="7 8">ATCC MYA-3509</strain>
    </source>
</reference>
<dbReference type="PANTHER" id="PTHR12838:SF0">
    <property type="entry name" value="U3 SMALL NUCLEOLAR RNA-ASSOCIATED PROTEIN 11-RELATED"/>
    <property type="match status" value="1"/>
</dbReference>
<proteinExistence type="inferred from homology"/>
<dbReference type="GO" id="GO:0006364">
    <property type="term" value="P:rRNA processing"/>
    <property type="evidence" value="ECO:0007669"/>
    <property type="project" value="UniProtKB-UniRule"/>
</dbReference>
<comment type="subunit">
    <text evidence="5">Component of the ribosomal small subunit (SSU) processome.</text>
</comment>
<name>A0AAW2ZIG4_9EUKA</name>
<evidence type="ECO:0000256" key="5">
    <source>
        <dbReference type="PIRNR" id="PIRNR015952"/>
    </source>
</evidence>
<evidence type="ECO:0000256" key="4">
    <source>
        <dbReference type="ARBA" id="ARBA00023242"/>
    </source>
</evidence>
<comment type="caution">
    <text evidence="7">The sequence shown here is derived from an EMBL/GenBank/DDBJ whole genome shotgun (WGS) entry which is preliminary data.</text>
</comment>
<gene>
    <name evidence="7" type="ORF">AKO1_013798</name>
</gene>
<organism evidence="7 8">
    <name type="scientific">Acrasis kona</name>
    <dbReference type="NCBI Taxonomy" id="1008807"/>
    <lineage>
        <taxon>Eukaryota</taxon>
        <taxon>Discoba</taxon>
        <taxon>Heterolobosea</taxon>
        <taxon>Tetramitia</taxon>
        <taxon>Eutetramitia</taxon>
        <taxon>Acrasidae</taxon>
        <taxon>Acrasis</taxon>
    </lineage>
</organism>
<evidence type="ECO:0000256" key="1">
    <source>
        <dbReference type="ARBA" id="ARBA00004604"/>
    </source>
</evidence>
<comment type="function">
    <text evidence="5">Involved in nucleolar processing of pre-18S ribosomal RNA.</text>
</comment>
<dbReference type="InterPro" id="IPR007144">
    <property type="entry name" value="SSU_processome_Utp11"/>
</dbReference>
<dbReference type="PIRSF" id="PIRSF015952">
    <property type="entry name" value="U3snoRNP11"/>
    <property type="match status" value="1"/>
</dbReference>